<reference evidence="3" key="1">
    <citation type="submission" date="2024-05" db="EMBL/GenBank/DDBJ databases">
        <title>Genome sequencing of novel strain.</title>
        <authorList>
            <person name="Ganbat D."/>
            <person name="Ganbat S."/>
            <person name="Lee S.-J."/>
        </authorList>
    </citation>
    <scope>NUCLEOTIDE SEQUENCE</scope>
    <source>
        <strain evidence="3">SMD15-11</strain>
    </source>
</reference>
<feature type="domain" description="Phosphoribosyltransferase" evidence="2">
    <location>
        <begin position="110"/>
        <end position="198"/>
    </location>
</feature>
<proteinExistence type="inferred from homology"/>
<dbReference type="Gene3D" id="3.40.50.2020">
    <property type="match status" value="1"/>
</dbReference>
<dbReference type="KEGG" id="tcd:AAIA72_07035"/>
<comment type="similarity">
    <text evidence="1">Belongs to the ComF/GntX family.</text>
</comment>
<dbReference type="InterPro" id="IPR029057">
    <property type="entry name" value="PRTase-like"/>
</dbReference>
<dbReference type="EMBL" id="CP154858">
    <property type="protein sequence ID" value="XDT73715.1"/>
    <property type="molecule type" value="Genomic_DNA"/>
</dbReference>
<name>A0AB39V0V9_9GAMM</name>
<dbReference type="InterPro" id="IPR051910">
    <property type="entry name" value="ComF/GntX_DNA_util-trans"/>
</dbReference>
<evidence type="ECO:0000256" key="1">
    <source>
        <dbReference type="ARBA" id="ARBA00008007"/>
    </source>
</evidence>
<dbReference type="AlphaFoldDB" id="A0AB39V0V9"/>
<evidence type="ECO:0000313" key="3">
    <source>
        <dbReference type="EMBL" id="XDT73715.1"/>
    </source>
</evidence>
<gene>
    <name evidence="3" type="ORF">AAIA72_07035</name>
</gene>
<dbReference type="Pfam" id="PF00156">
    <property type="entry name" value="Pribosyltran"/>
    <property type="match status" value="1"/>
</dbReference>
<protein>
    <submittedName>
        <fullName evidence="3">ComF family protein</fullName>
    </submittedName>
</protein>
<accession>A0AB39V0V9</accession>
<dbReference type="RefSeq" id="WP_369602696.1">
    <property type="nucleotide sequence ID" value="NZ_CP154858.1"/>
</dbReference>
<evidence type="ECO:0000259" key="2">
    <source>
        <dbReference type="Pfam" id="PF00156"/>
    </source>
</evidence>
<organism evidence="3">
    <name type="scientific">Thermohahella caldifontis</name>
    <dbReference type="NCBI Taxonomy" id="3142973"/>
    <lineage>
        <taxon>Bacteria</taxon>
        <taxon>Pseudomonadati</taxon>
        <taxon>Pseudomonadota</taxon>
        <taxon>Gammaproteobacteria</taxon>
        <taxon>Oceanospirillales</taxon>
        <taxon>Hahellaceae</taxon>
        <taxon>Thermohahella</taxon>
    </lineage>
</organism>
<sequence>MPGGSASPATGCCRCADPNWTLANLPCTRCLDRGEVLDRTLPLFAYRFPVDGLIVRAKFRRQPFWLESLAWAGLGRIPAALLSTLAGAVLIPVPLHRNRLSERGYNQAELLARTLSRALSLPCRTDLVVRSQATAQQARLGAAARQQNLRGAFRLIGMPPRHVILVDDVMTTGATLCSLAGTLRAAGTEEVSVIVLARASG</sequence>
<dbReference type="PANTHER" id="PTHR47505:SF1">
    <property type="entry name" value="DNA UTILIZATION PROTEIN YHGH"/>
    <property type="match status" value="1"/>
</dbReference>
<dbReference type="CDD" id="cd06223">
    <property type="entry name" value="PRTases_typeI"/>
    <property type="match status" value="1"/>
</dbReference>
<dbReference type="SUPFAM" id="SSF53271">
    <property type="entry name" value="PRTase-like"/>
    <property type="match status" value="1"/>
</dbReference>
<dbReference type="PANTHER" id="PTHR47505">
    <property type="entry name" value="DNA UTILIZATION PROTEIN YHGH"/>
    <property type="match status" value="1"/>
</dbReference>
<dbReference type="InterPro" id="IPR000836">
    <property type="entry name" value="PRTase_dom"/>
</dbReference>